<dbReference type="GO" id="GO:0042773">
    <property type="term" value="P:ATP synthesis coupled electron transport"/>
    <property type="evidence" value="ECO:0007669"/>
    <property type="project" value="InterPro"/>
</dbReference>
<evidence type="ECO:0000256" key="4">
    <source>
        <dbReference type="ARBA" id="ARBA00022692"/>
    </source>
</evidence>
<feature type="transmembrane region" description="Helical" evidence="8">
    <location>
        <begin position="325"/>
        <end position="346"/>
    </location>
</feature>
<evidence type="ECO:0000256" key="2">
    <source>
        <dbReference type="ARBA" id="ARBA00005346"/>
    </source>
</evidence>
<feature type="transmembrane region" description="Helical" evidence="8">
    <location>
        <begin position="128"/>
        <end position="146"/>
    </location>
</feature>
<evidence type="ECO:0000256" key="8">
    <source>
        <dbReference type="SAM" id="Phobius"/>
    </source>
</evidence>
<evidence type="ECO:0000256" key="6">
    <source>
        <dbReference type="ARBA" id="ARBA00023136"/>
    </source>
</evidence>
<evidence type="ECO:0000313" key="10">
    <source>
        <dbReference type="EMBL" id="MBK6973957.1"/>
    </source>
</evidence>
<dbReference type="InterPro" id="IPR003918">
    <property type="entry name" value="NADH_UbQ_OxRdtase"/>
</dbReference>
<gene>
    <name evidence="10" type="ORF">IPH26_13840</name>
</gene>
<protein>
    <submittedName>
        <fullName evidence="10">Na+/H+ antiporter subunit D</fullName>
    </submittedName>
</protein>
<feature type="transmembrane region" description="Helical" evidence="8">
    <location>
        <begin position="358"/>
        <end position="381"/>
    </location>
</feature>
<organism evidence="10 11">
    <name type="scientific">Candidatus Methylophosphatis roskildensis</name>
    <dbReference type="NCBI Taxonomy" id="2899263"/>
    <lineage>
        <taxon>Bacteria</taxon>
        <taxon>Pseudomonadati</taxon>
        <taxon>Pseudomonadota</taxon>
        <taxon>Betaproteobacteria</taxon>
        <taxon>Nitrosomonadales</taxon>
        <taxon>Sterolibacteriaceae</taxon>
        <taxon>Candidatus Methylophosphatis</taxon>
    </lineage>
</organism>
<reference evidence="10" key="1">
    <citation type="submission" date="2020-10" db="EMBL/GenBank/DDBJ databases">
        <title>Connecting structure to function with the recovery of over 1000 high-quality activated sludge metagenome-assembled genomes encoding full-length rRNA genes using long-read sequencing.</title>
        <authorList>
            <person name="Singleton C.M."/>
            <person name="Petriglieri F."/>
            <person name="Kristensen J.M."/>
            <person name="Kirkegaard R.H."/>
            <person name="Michaelsen T.Y."/>
            <person name="Andersen M.H."/>
            <person name="Karst S.M."/>
            <person name="Dueholm M.S."/>
            <person name="Nielsen P.H."/>
            <person name="Albertsen M."/>
        </authorList>
    </citation>
    <scope>NUCLEOTIDE SEQUENCE</scope>
    <source>
        <strain evidence="10">Bjer_18-Q3-R1-45_BAT3C.347</strain>
    </source>
</reference>
<evidence type="ECO:0000256" key="1">
    <source>
        <dbReference type="ARBA" id="ARBA00004651"/>
    </source>
</evidence>
<evidence type="ECO:0000256" key="5">
    <source>
        <dbReference type="ARBA" id="ARBA00022989"/>
    </source>
</evidence>
<dbReference type="InterPro" id="IPR001750">
    <property type="entry name" value="ND/Mrp_TM"/>
</dbReference>
<dbReference type="Proteomes" id="UP000807785">
    <property type="component" value="Unassembled WGS sequence"/>
</dbReference>
<evidence type="ECO:0000256" key="3">
    <source>
        <dbReference type="ARBA" id="ARBA00022475"/>
    </source>
</evidence>
<accession>A0A9D7HLB5</accession>
<feature type="domain" description="NADH:quinone oxidoreductase/Mrp antiporter transmembrane" evidence="9">
    <location>
        <begin position="124"/>
        <end position="406"/>
    </location>
</feature>
<dbReference type="InterPro" id="IPR050586">
    <property type="entry name" value="CPA3_Na-H_Antiporter_D"/>
</dbReference>
<name>A0A9D7HLB5_9PROT</name>
<proteinExistence type="inferred from homology"/>
<keyword evidence="3" id="KW-1003">Cell membrane</keyword>
<comment type="similarity">
    <text evidence="2">Belongs to the CPA3 antiporters (TC 2.A.63) subunit D family.</text>
</comment>
<dbReference type="PRINTS" id="PR01437">
    <property type="entry name" value="NUOXDRDTASE4"/>
</dbReference>
<comment type="subcellular location">
    <subcellularLocation>
        <location evidence="1">Cell membrane</location>
        <topology evidence="1">Multi-pass membrane protein</topology>
    </subcellularLocation>
    <subcellularLocation>
        <location evidence="7">Membrane</location>
        <topology evidence="7">Multi-pass membrane protein</topology>
    </subcellularLocation>
</comment>
<comment type="caution">
    <text evidence="10">The sequence shown here is derived from an EMBL/GenBank/DDBJ whole genome shotgun (WGS) entry which is preliminary data.</text>
</comment>
<dbReference type="EMBL" id="JADJEV010000004">
    <property type="protein sequence ID" value="MBK6973957.1"/>
    <property type="molecule type" value="Genomic_DNA"/>
</dbReference>
<feature type="transmembrane region" description="Helical" evidence="8">
    <location>
        <begin position="75"/>
        <end position="97"/>
    </location>
</feature>
<feature type="transmembrane region" description="Helical" evidence="8">
    <location>
        <begin position="231"/>
        <end position="252"/>
    </location>
</feature>
<evidence type="ECO:0000256" key="7">
    <source>
        <dbReference type="RuleBase" id="RU000320"/>
    </source>
</evidence>
<feature type="transmembrane region" description="Helical" evidence="8">
    <location>
        <begin position="30"/>
        <end position="47"/>
    </location>
</feature>
<dbReference type="Pfam" id="PF00361">
    <property type="entry name" value="Proton_antipo_M"/>
    <property type="match status" value="1"/>
</dbReference>
<keyword evidence="4 7" id="KW-0812">Transmembrane</keyword>
<dbReference type="PANTHER" id="PTHR42703:SF1">
    <property type="entry name" value="NA(+)_H(+) ANTIPORTER SUBUNIT D1"/>
    <property type="match status" value="1"/>
</dbReference>
<feature type="transmembrane region" description="Helical" evidence="8">
    <location>
        <begin position="158"/>
        <end position="179"/>
    </location>
</feature>
<feature type="transmembrane region" description="Helical" evidence="8">
    <location>
        <begin position="401"/>
        <end position="422"/>
    </location>
</feature>
<feature type="transmembrane region" description="Helical" evidence="8">
    <location>
        <begin position="264"/>
        <end position="287"/>
    </location>
</feature>
<feature type="transmembrane region" description="Helical" evidence="8">
    <location>
        <begin position="199"/>
        <end position="224"/>
    </location>
</feature>
<sequence>MLVLLPLLVPLTTALACVLAAPSPRLQLALSWAGALALLGCAVALLVQVETGGTARLALGNWPPPFGIEFAADRLSAAMVLVAALMGAAALGFQAAAAESAHGALLPLVHGLLAGACGALLTADLFNLYVWFELMLICALGLLVRGGTARTLEATLKYFALNMVGTLLLLAAVALLYGATGHLNFGALGAAARQMDAAALSPFVALLVLAVLMKAGAFPLYAWLPAAYHTLPAPLLALFAALLTKVGVYALLRLLGDVFAGSPALLYQALGWIAVLTMVSGVLGAAYHWDMRRILAFHIVSQIGYMLLGIALASPAGSAGAMFYMWHNMVVKGALILIAAMVFRLAGHYDLRRVGGLYAARPWLATLFLIAAFAQVGIPPLSGFWGKLLLVRESFAQGEALWGAVALGVGALTLYSMAKIWLEAFWKPHPDPAWQPPRARLAPAYAVTATLAALALGVGVYPEPFIAFAGDAAQALGGGR</sequence>
<feature type="transmembrane region" description="Helical" evidence="8">
    <location>
        <begin position="294"/>
        <end position="313"/>
    </location>
</feature>
<dbReference type="GO" id="GO:0005886">
    <property type="term" value="C:plasma membrane"/>
    <property type="evidence" value="ECO:0007669"/>
    <property type="project" value="UniProtKB-SubCell"/>
</dbReference>
<feature type="transmembrane region" description="Helical" evidence="8">
    <location>
        <begin position="442"/>
        <end position="461"/>
    </location>
</feature>
<evidence type="ECO:0000259" key="9">
    <source>
        <dbReference type="Pfam" id="PF00361"/>
    </source>
</evidence>
<evidence type="ECO:0000313" key="11">
    <source>
        <dbReference type="Proteomes" id="UP000807785"/>
    </source>
</evidence>
<dbReference type="AlphaFoldDB" id="A0A9D7HLB5"/>
<keyword evidence="6 8" id="KW-0472">Membrane</keyword>
<keyword evidence="5 8" id="KW-1133">Transmembrane helix</keyword>
<dbReference type="PANTHER" id="PTHR42703">
    <property type="entry name" value="NADH DEHYDROGENASE"/>
    <property type="match status" value="1"/>
</dbReference>
<dbReference type="GO" id="GO:0008137">
    <property type="term" value="F:NADH dehydrogenase (ubiquinone) activity"/>
    <property type="evidence" value="ECO:0007669"/>
    <property type="project" value="InterPro"/>
</dbReference>